<keyword evidence="2" id="KW-0675">Receptor</keyword>
<dbReference type="Proteomes" id="UP000824062">
    <property type="component" value="Unassembled WGS sequence"/>
</dbReference>
<reference evidence="2" key="2">
    <citation type="submission" date="2021-04" db="EMBL/GenBank/DDBJ databases">
        <authorList>
            <person name="Gilroy R."/>
        </authorList>
    </citation>
    <scope>NUCLEOTIDE SEQUENCE</scope>
    <source>
        <strain evidence="2">ChiHjej12B11-14209</strain>
    </source>
</reference>
<evidence type="ECO:0000313" key="2">
    <source>
        <dbReference type="EMBL" id="HIZ46081.1"/>
    </source>
</evidence>
<evidence type="ECO:0000313" key="3">
    <source>
        <dbReference type="Proteomes" id="UP000824062"/>
    </source>
</evidence>
<dbReference type="InterPro" id="IPR035897">
    <property type="entry name" value="Toll_tir_struct_dom_sf"/>
</dbReference>
<dbReference type="InterPro" id="IPR000157">
    <property type="entry name" value="TIR_dom"/>
</dbReference>
<dbReference type="SUPFAM" id="SSF52200">
    <property type="entry name" value="Toll/Interleukin receptor TIR domain"/>
    <property type="match status" value="1"/>
</dbReference>
<dbReference type="Gene3D" id="3.40.50.10140">
    <property type="entry name" value="Toll/interleukin-1 receptor homology (TIR) domain"/>
    <property type="match status" value="1"/>
</dbReference>
<dbReference type="GO" id="GO:0007165">
    <property type="term" value="P:signal transduction"/>
    <property type="evidence" value="ECO:0007669"/>
    <property type="project" value="InterPro"/>
</dbReference>
<accession>A0A9D2EZ48</accession>
<protein>
    <submittedName>
        <fullName evidence="2">Toll/interleukin-1 receptor domain-containing protein</fullName>
    </submittedName>
</protein>
<dbReference type="PROSITE" id="PS50104">
    <property type="entry name" value="TIR"/>
    <property type="match status" value="1"/>
</dbReference>
<dbReference type="EMBL" id="DXBM01000032">
    <property type="protein sequence ID" value="HIZ46081.1"/>
    <property type="molecule type" value="Genomic_DNA"/>
</dbReference>
<organism evidence="2 3">
    <name type="scientific">Candidatus Olsenella pullistercoris</name>
    <dbReference type="NCBI Taxonomy" id="2838712"/>
    <lineage>
        <taxon>Bacteria</taxon>
        <taxon>Bacillati</taxon>
        <taxon>Actinomycetota</taxon>
        <taxon>Coriobacteriia</taxon>
        <taxon>Coriobacteriales</taxon>
        <taxon>Atopobiaceae</taxon>
        <taxon>Olsenella</taxon>
    </lineage>
</organism>
<proteinExistence type="predicted"/>
<feature type="domain" description="TIR" evidence="1">
    <location>
        <begin position="55"/>
        <end position="191"/>
    </location>
</feature>
<dbReference type="AlphaFoldDB" id="A0A9D2EZ48"/>
<dbReference type="Pfam" id="PF13676">
    <property type="entry name" value="TIR_2"/>
    <property type="match status" value="1"/>
</dbReference>
<name>A0A9D2EZ48_9ACTN</name>
<sequence>MGERNGVVVTESAQEGAGRVTLTIELPGGAGEYAVRVSRAGDEGAWEEGPGLAEEPPCFFISYSSRDEVLAKRLSKLLRETFCVDCFCSAEALGAGEAWPSVLEKNLRTCDVLVYLSSAHSNESIWCQQEAAWALGRGIPVFPLLLDDAPMRGALERLERLPETDADKWVPRGEQPSSRDWLDANRYVAKTVVAPILSSLARRWGMREGVAELLVRALEKADRPGKGLCVKDVLVSTLDEVSEGHVARIDAACDRSAWVIDPDAEDYATTDLRKYLASMRA</sequence>
<reference evidence="2" key="1">
    <citation type="journal article" date="2021" name="PeerJ">
        <title>Extensive microbial diversity within the chicken gut microbiome revealed by metagenomics and culture.</title>
        <authorList>
            <person name="Gilroy R."/>
            <person name="Ravi A."/>
            <person name="Getino M."/>
            <person name="Pursley I."/>
            <person name="Horton D.L."/>
            <person name="Alikhan N.F."/>
            <person name="Baker D."/>
            <person name="Gharbi K."/>
            <person name="Hall N."/>
            <person name="Watson M."/>
            <person name="Adriaenssens E.M."/>
            <person name="Foster-Nyarko E."/>
            <person name="Jarju S."/>
            <person name="Secka A."/>
            <person name="Antonio M."/>
            <person name="Oren A."/>
            <person name="Chaudhuri R.R."/>
            <person name="La Ragione R."/>
            <person name="Hildebrand F."/>
            <person name="Pallen M.J."/>
        </authorList>
    </citation>
    <scope>NUCLEOTIDE SEQUENCE</scope>
    <source>
        <strain evidence="2">ChiHjej12B11-14209</strain>
    </source>
</reference>
<gene>
    <name evidence="2" type="ORF">IAA19_03555</name>
</gene>
<comment type="caution">
    <text evidence="2">The sequence shown here is derived from an EMBL/GenBank/DDBJ whole genome shotgun (WGS) entry which is preliminary data.</text>
</comment>
<evidence type="ECO:0000259" key="1">
    <source>
        <dbReference type="PROSITE" id="PS50104"/>
    </source>
</evidence>